<dbReference type="Gene3D" id="1.10.10.2120">
    <property type="match status" value="1"/>
</dbReference>
<dbReference type="InterPro" id="IPR005079">
    <property type="entry name" value="Peptidase_C45_hydrolase"/>
</dbReference>
<feature type="domain" description="Peptidase C45 hydrolase" evidence="2">
    <location>
        <begin position="110"/>
        <end position="334"/>
    </location>
</feature>
<evidence type="ECO:0000313" key="4">
    <source>
        <dbReference type="Proteomes" id="UP001549099"/>
    </source>
</evidence>
<dbReference type="Pfam" id="PF03417">
    <property type="entry name" value="AAT"/>
    <property type="match status" value="1"/>
</dbReference>
<feature type="region of interest" description="Disordered" evidence="1">
    <location>
        <begin position="1"/>
        <end position="22"/>
    </location>
</feature>
<evidence type="ECO:0000313" key="3">
    <source>
        <dbReference type="EMBL" id="MET3575495.1"/>
    </source>
</evidence>
<dbReference type="InterPro" id="IPR047801">
    <property type="entry name" value="Peptidase_C45"/>
</dbReference>
<comment type="caution">
    <text evidence="3">The sequence shown here is derived from an EMBL/GenBank/DDBJ whole genome shotgun (WGS) entry which is preliminary data.</text>
</comment>
<evidence type="ECO:0000256" key="1">
    <source>
        <dbReference type="SAM" id="MobiDB-lite"/>
    </source>
</evidence>
<accession>A0ABV2GB35</accession>
<dbReference type="RefSeq" id="WP_040226629.1">
    <property type="nucleotide sequence ID" value="NZ_JBEPLW010000008.1"/>
</dbReference>
<dbReference type="Gene3D" id="3.60.60.10">
    <property type="entry name" value="Penicillin V Acylase, Chain A"/>
    <property type="match status" value="1"/>
</dbReference>
<sequence length="344" mass="37437">MKGLTASGSPYEIGRTHGSEGKEEIHNSLSTYESLFKGYAGLTWKQACEKALLHESAIERFRPQYIEEMRGVADGAGVTYEDILSLNARSEIALTAIPDGCTSFAVEVGGNTFLGQNWDWKESQSSSLLRLEIRQTGKPDIQMVTEGGIIGKIGSNSAGVGVCLNALLSRSWSPDIPIHLGLRAVLESESFSGAVEVVTKNRMASPAHFLIASGDGQMAGMEVSPVGTAAIEMEDRMVVHTNHLCDPVLKDRINDTVKPDSPIRLERIGKLIGEMKKDGDIDDFFSILSDHHNYPDSICRHSNPAHAPHEQMETIFSIVMNLSKRDQEVRLGTPCKAKTGLATS</sequence>
<evidence type="ECO:0000259" key="2">
    <source>
        <dbReference type="Pfam" id="PF03417"/>
    </source>
</evidence>
<organism evidence="3 4">
    <name type="scientific">Bhargavaea ullalensis</name>
    <dbReference type="NCBI Taxonomy" id="1265685"/>
    <lineage>
        <taxon>Bacteria</taxon>
        <taxon>Bacillati</taxon>
        <taxon>Bacillota</taxon>
        <taxon>Bacilli</taxon>
        <taxon>Bacillales</taxon>
        <taxon>Caryophanaceae</taxon>
        <taxon>Bhargavaea</taxon>
    </lineage>
</organism>
<gene>
    <name evidence="3" type="ORF">ABID49_001400</name>
</gene>
<dbReference type="PANTHER" id="PTHR34180">
    <property type="entry name" value="PEPTIDASE C45"/>
    <property type="match status" value="1"/>
</dbReference>
<keyword evidence="4" id="KW-1185">Reference proteome</keyword>
<dbReference type="EMBL" id="JBEPLW010000008">
    <property type="protein sequence ID" value="MET3575495.1"/>
    <property type="molecule type" value="Genomic_DNA"/>
</dbReference>
<reference evidence="3 4" key="1">
    <citation type="submission" date="2024-06" db="EMBL/GenBank/DDBJ databases">
        <title>Genomic Encyclopedia of Type Strains, Phase IV (KMG-IV): sequencing the most valuable type-strain genomes for metagenomic binning, comparative biology and taxonomic classification.</title>
        <authorList>
            <person name="Goeker M."/>
        </authorList>
    </citation>
    <scope>NUCLEOTIDE SEQUENCE [LARGE SCALE GENOMIC DNA]</scope>
    <source>
        <strain evidence="3 4">DSM 26128</strain>
    </source>
</reference>
<name>A0ABV2GB35_9BACL</name>
<dbReference type="PANTHER" id="PTHR34180:SF1">
    <property type="entry name" value="BETA-ALANYL-DOPAMINE_CARCININE HYDROLASE"/>
    <property type="match status" value="1"/>
</dbReference>
<dbReference type="NCBIfam" id="NF040521">
    <property type="entry name" value="C45_proenzyme"/>
    <property type="match status" value="1"/>
</dbReference>
<dbReference type="Proteomes" id="UP001549099">
    <property type="component" value="Unassembled WGS sequence"/>
</dbReference>
<protein>
    <submittedName>
        <fullName evidence="3">Isopenicillin-N N-acyltransferase-like protein</fullName>
    </submittedName>
</protein>
<proteinExistence type="predicted"/>
<dbReference type="InterPro" id="IPR047794">
    <property type="entry name" value="C45_proenzyme-like"/>
</dbReference>